<evidence type="ECO:0000313" key="1">
    <source>
        <dbReference type="EMBL" id="KAF4631098.1"/>
    </source>
</evidence>
<name>A0A8H4RL59_9HELO</name>
<dbReference type="Proteomes" id="UP000566819">
    <property type="component" value="Unassembled WGS sequence"/>
</dbReference>
<protein>
    <submittedName>
        <fullName evidence="1">Uncharacterized protein</fullName>
    </submittedName>
</protein>
<dbReference type="AlphaFoldDB" id="A0A8H4RL59"/>
<sequence length="151" mass="15969">MVQYWVDQIAILVNGTITATLQSPPLVWIQAVVTGSIYLAAISSETQPLNFQQLAASHAAHNSPARAFHGTRNFNPTDAVLKAILGPIGMAENSTAYASAQQIGKTAAAAVAITRADDNFNDFVDYTFGPNIPAIYQVTPRGASVPDTPQA</sequence>
<evidence type="ECO:0000313" key="2">
    <source>
        <dbReference type="Proteomes" id="UP000566819"/>
    </source>
</evidence>
<dbReference type="OrthoDB" id="9997027at2759"/>
<accession>A0A8H4RL59</accession>
<proteinExistence type="predicted"/>
<dbReference type="EMBL" id="JAAMPI010000478">
    <property type="protein sequence ID" value="KAF4631098.1"/>
    <property type="molecule type" value="Genomic_DNA"/>
</dbReference>
<organism evidence="1 2">
    <name type="scientific">Cudoniella acicularis</name>
    <dbReference type="NCBI Taxonomy" id="354080"/>
    <lineage>
        <taxon>Eukaryota</taxon>
        <taxon>Fungi</taxon>
        <taxon>Dikarya</taxon>
        <taxon>Ascomycota</taxon>
        <taxon>Pezizomycotina</taxon>
        <taxon>Leotiomycetes</taxon>
        <taxon>Helotiales</taxon>
        <taxon>Tricladiaceae</taxon>
        <taxon>Cudoniella</taxon>
    </lineage>
</organism>
<reference evidence="1 2" key="1">
    <citation type="submission" date="2020-03" db="EMBL/GenBank/DDBJ databases">
        <title>Draft Genome Sequence of Cudoniella acicularis.</title>
        <authorList>
            <person name="Buettner E."/>
            <person name="Kellner H."/>
        </authorList>
    </citation>
    <scope>NUCLEOTIDE SEQUENCE [LARGE SCALE GENOMIC DNA]</scope>
    <source>
        <strain evidence="1 2">DSM 108380</strain>
    </source>
</reference>
<comment type="caution">
    <text evidence="1">The sequence shown here is derived from an EMBL/GenBank/DDBJ whole genome shotgun (WGS) entry which is preliminary data.</text>
</comment>
<keyword evidence="2" id="KW-1185">Reference proteome</keyword>
<gene>
    <name evidence="1" type="ORF">G7Y89_g7044</name>
</gene>